<sequence length="472" mass="52227">MDPANHFQGYHSAYLGIAHQPDGNFSHFVRAPDVSHLQGGYWRYRSVQDDRLAMTYGFEKPEDLLIAVETSTDCEEYDKITLLWMKGAIDPNLRGVLSGTAAQHLRMIHEIRRLLGLPMSSRGQVPTYPISTDLRLKLYWDRIYDTLSTTSTVRPFDVVNQAMLPLAPRPLPPMVPQPPPSTHLRYISTVRPYHQHMNPYGPREELATLPVSTTHSQLSNPNAMAASSQQQLPAYPSFNQSGMSGIIHGAGEGQRSSMVTASSLLLRSAAPDVNNSVPLPHTATTRHAAATQPRPPSINGGFYPGFGSDLVRGPSSATPNINTGICPTFVYGQESAPTLPITNPFPVQPSNLGQLDEEVCMWCEEEESHDSDCPFGNLKFQNGHTVLDYGVLTDAVEQFDPGPWTVHFDQFPEAEPEDPMTQIAGMAEVMRGEDSYKNDVKLHGLRDEHLVMQWALKTCKGIKVVDEQAELS</sequence>
<name>A0A9Q9DQL2_CURCL</name>
<dbReference type="AlphaFoldDB" id="A0A9Q9DQL2"/>
<accession>A0A9Q9DQL2</accession>
<dbReference type="VEuPathDB" id="FungiDB:yc1106_02986"/>
<evidence type="ECO:0000313" key="2">
    <source>
        <dbReference type="EMBL" id="USP75712.1"/>
    </source>
</evidence>
<reference evidence="2" key="1">
    <citation type="submission" date="2021-12" db="EMBL/GenBank/DDBJ databases">
        <title>Curvularia clavata genome.</title>
        <authorList>
            <person name="Cao Y."/>
        </authorList>
    </citation>
    <scope>NUCLEOTIDE SEQUENCE</scope>
    <source>
        <strain evidence="2">Yc1106</strain>
    </source>
</reference>
<organism evidence="2 3">
    <name type="scientific">Curvularia clavata</name>
    <dbReference type="NCBI Taxonomy" id="95742"/>
    <lineage>
        <taxon>Eukaryota</taxon>
        <taxon>Fungi</taxon>
        <taxon>Dikarya</taxon>
        <taxon>Ascomycota</taxon>
        <taxon>Pezizomycotina</taxon>
        <taxon>Dothideomycetes</taxon>
        <taxon>Pleosporomycetidae</taxon>
        <taxon>Pleosporales</taxon>
        <taxon>Pleosporineae</taxon>
        <taxon>Pleosporaceae</taxon>
        <taxon>Curvularia</taxon>
    </lineage>
</organism>
<dbReference type="EMBL" id="CP089275">
    <property type="protein sequence ID" value="USP75712.1"/>
    <property type="molecule type" value="Genomic_DNA"/>
</dbReference>
<dbReference type="OrthoDB" id="445357at2759"/>
<dbReference type="Proteomes" id="UP001056012">
    <property type="component" value="Chromosome 2"/>
</dbReference>
<protein>
    <submittedName>
        <fullName evidence="2">Uncharacterized protein</fullName>
    </submittedName>
</protein>
<evidence type="ECO:0000256" key="1">
    <source>
        <dbReference type="SAM" id="MobiDB-lite"/>
    </source>
</evidence>
<proteinExistence type="predicted"/>
<keyword evidence="3" id="KW-1185">Reference proteome</keyword>
<evidence type="ECO:0000313" key="3">
    <source>
        <dbReference type="Proteomes" id="UP001056012"/>
    </source>
</evidence>
<feature type="compositionally biased region" description="Low complexity" evidence="1">
    <location>
        <begin position="280"/>
        <end position="292"/>
    </location>
</feature>
<feature type="region of interest" description="Disordered" evidence="1">
    <location>
        <begin position="276"/>
        <end position="299"/>
    </location>
</feature>
<gene>
    <name evidence="2" type="ORF">yc1106_02986</name>
</gene>